<feature type="compositionally biased region" description="Basic residues" evidence="5">
    <location>
        <begin position="521"/>
        <end position="535"/>
    </location>
</feature>
<dbReference type="OrthoDB" id="2019504at2759"/>
<accession>A0A067KVA1</accession>
<dbReference type="GO" id="GO:0030688">
    <property type="term" value="C:preribosome, small subunit precursor"/>
    <property type="evidence" value="ECO:0007669"/>
    <property type="project" value="InterPro"/>
</dbReference>
<evidence type="ECO:0000256" key="2">
    <source>
        <dbReference type="ARBA" id="ARBA00006374"/>
    </source>
</evidence>
<dbReference type="PANTHER" id="PTHR13026">
    <property type="entry name" value="NNP-1 PROTEIN NOVEL NUCLEAR PROTEIN 1 NOP52"/>
    <property type="match status" value="1"/>
</dbReference>
<evidence type="ECO:0000256" key="5">
    <source>
        <dbReference type="SAM" id="MobiDB-lite"/>
    </source>
</evidence>
<evidence type="ECO:0008006" key="8">
    <source>
        <dbReference type="Google" id="ProtNLM"/>
    </source>
</evidence>
<comment type="similarity">
    <text evidence="2">Belongs to the RRP1 family.</text>
</comment>
<sequence length="555" mass="62238">MDEAQAEPSLIKQLASCDNKTRNKALGLLLKSWLPSQSQIPDEDMKKLWKGLFYCVWHSDKAGPQAHLIHRLSSLLPQLDLRVSIQYFSVFLLTMRREWTGIDRLRLDKFYLLIRKFLHFFFNIMKRNSWDSELSTRLMDVLVQHTFLADDKLLGNGVNYHIASVFLEELKPFLPLSKPMIHVLLGPFLTVMGKVSDKILLDKIKSNVFNSLLEMGNKLLELKKSKDDVNFVDDEMVLGSIALVFGFSAKFYELGSAVECPQGNRKLLFRLHELFLKLEKDFASSGIDISLPEVNQDNDEDEVPKLVPITTEMDVEVDGMNTDVAKLSSSNRLRKCKKSKKASGSSGKKAKKHNGGSFNCDTEEEDNLVITNNGNANEESNHDANLITFNESVISNLQMQFEKVADEMGLDNKVRSGCDVPEVTGKSTISKKRKRAKSKDRQQSENPGSTGEENAEGGATAKSTEKSAKKVRFSMKNNLVWKPHSPLPPQSLRIPPSVTPRGSALKKGIPPGPIREMPAAKKAKQKAKSMKKNRKGISIIGPSIKRLRKLKSVST</sequence>
<feature type="compositionally biased region" description="Basic residues" evidence="5">
    <location>
        <begin position="429"/>
        <end position="438"/>
    </location>
</feature>
<organism evidence="6 7">
    <name type="scientific">Jatropha curcas</name>
    <name type="common">Barbados nut</name>
    <dbReference type="NCBI Taxonomy" id="180498"/>
    <lineage>
        <taxon>Eukaryota</taxon>
        <taxon>Viridiplantae</taxon>
        <taxon>Streptophyta</taxon>
        <taxon>Embryophyta</taxon>
        <taxon>Tracheophyta</taxon>
        <taxon>Spermatophyta</taxon>
        <taxon>Magnoliopsida</taxon>
        <taxon>eudicotyledons</taxon>
        <taxon>Gunneridae</taxon>
        <taxon>Pentapetalae</taxon>
        <taxon>rosids</taxon>
        <taxon>fabids</taxon>
        <taxon>Malpighiales</taxon>
        <taxon>Euphorbiaceae</taxon>
        <taxon>Crotonoideae</taxon>
        <taxon>Jatropheae</taxon>
        <taxon>Jatropha</taxon>
    </lineage>
</organism>
<dbReference type="GO" id="GO:0005634">
    <property type="term" value="C:nucleus"/>
    <property type="evidence" value="ECO:0007669"/>
    <property type="project" value="UniProtKB-SubCell"/>
</dbReference>
<keyword evidence="7" id="KW-1185">Reference proteome</keyword>
<feature type="region of interest" description="Disordered" evidence="5">
    <location>
        <begin position="413"/>
        <end position="540"/>
    </location>
</feature>
<reference evidence="6 7" key="1">
    <citation type="journal article" date="2014" name="PLoS ONE">
        <title>Global Analysis of Gene Expression Profiles in Physic Nut (Jatropha curcas L.) Seedlings Exposed to Salt Stress.</title>
        <authorList>
            <person name="Zhang L."/>
            <person name="Zhang C."/>
            <person name="Wu P."/>
            <person name="Chen Y."/>
            <person name="Li M."/>
            <person name="Jiang H."/>
            <person name="Wu G."/>
        </authorList>
    </citation>
    <scope>NUCLEOTIDE SEQUENCE [LARGE SCALE GENOMIC DNA]</scope>
    <source>
        <strain evidence="7">cv. GZQX0401</strain>
        <tissue evidence="6">Young leaves</tissue>
    </source>
</reference>
<evidence type="ECO:0000313" key="7">
    <source>
        <dbReference type="Proteomes" id="UP000027138"/>
    </source>
</evidence>
<comment type="subcellular location">
    <subcellularLocation>
        <location evidence="1">Nucleus</location>
    </subcellularLocation>
</comment>
<evidence type="ECO:0000256" key="4">
    <source>
        <dbReference type="ARBA" id="ARBA00023242"/>
    </source>
</evidence>
<gene>
    <name evidence="6" type="ORF">JCGZ_10521</name>
</gene>
<keyword evidence="3" id="KW-0698">rRNA processing</keyword>
<dbReference type="Proteomes" id="UP000027138">
    <property type="component" value="Unassembled WGS sequence"/>
</dbReference>
<dbReference type="EMBL" id="KK914479">
    <property type="protein sequence ID" value="KDP35749.1"/>
    <property type="molecule type" value="Genomic_DNA"/>
</dbReference>
<protein>
    <recommendedName>
        <fullName evidence="8">Ribosomal RNA processing protein 1 homolog</fullName>
    </recommendedName>
</protein>
<feature type="region of interest" description="Disordered" evidence="5">
    <location>
        <begin position="335"/>
        <end position="360"/>
    </location>
</feature>
<proteinExistence type="inferred from homology"/>
<name>A0A067KVA1_JATCU</name>
<dbReference type="STRING" id="180498.A0A067KVA1"/>
<dbReference type="PANTHER" id="PTHR13026:SF0">
    <property type="entry name" value="RIBOSOMAL RNA PROCESSING 1B"/>
    <property type="match status" value="1"/>
</dbReference>
<evidence type="ECO:0000256" key="3">
    <source>
        <dbReference type="ARBA" id="ARBA00022552"/>
    </source>
</evidence>
<evidence type="ECO:0000256" key="1">
    <source>
        <dbReference type="ARBA" id="ARBA00004123"/>
    </source>
</evidence>
<keyword evidence="4" id="KW-0539">Nucleus</keyword>
<dbReference type="GO" id="GO:0006364">
    <property type="term" value="P:rRNA processing"/>
    <property type="evidence" value="ECO:0007669"/>
    <property type="project" value="UniProtKB-KW"/>
</dbReference>
<dbReference type="InterPro" id="IPR010301">
    <property type="entry name" value="RRP1"/>
</dbReference>
<dbReference type="AlphaFoldDB" id="A0A067KVA1"/>
<dbReference type="Pfam" id="PF05997">
    <property type="entry name" value="Nop52"/>
    <property type="match status" value="1"/>
</dbReference>
<evidence type="ECO:0000313" key="6">
    <source>
        <dbReference type="EMBL" id="KDP35749.1"/>
    </source>
</evidence>